<comment type="caution">
    <text evidence="1">The sequence shown here is derived from an EMBL/GenBank/DDBJ whole genome shotgun (WGS) entry which is preliminary data.</text>
</comment>
<dbReference type="Proteomes" id="UP000050525">
    <property type="component" value="Unassembled WGS sequence"/>
</dbReference>
<dbReference type="AlphaFoldDB" id="A0A151MKG7"/>
<sequence length="92" mass="10180">MCVRIVSVLGTQGLAVAGAFSMKSFLTVSSHSSALWRSLIKDEALHSGEQRNALLLSESRQLWLSKAMHLARISQHHLCLQPFGIVESLETY</sequence>
<dbReference type="EMBL" id="AKHW03005996">
    <property type="protein sequence ID" value="KYO25022.1"/>
    <property type="molecule type" value="Genomic_DNA"/>
</dbReference>
<gene>
    <name evidence="1" type="ORF">Y1Q_0023857</name>
</gene>
<name>A0A151MKG7_ALLMI</name>
<accession>A0A151MKG7</accession>
<protein>
    <submittedName>
        <fullName evidence="1">Uncharacterized protein</fullName>
    </submittedName>
</protein>
<evidence type="ECO:0000313" key="2">
    <source>
        <dbReference type="Proteomes" id="UP000050525"/>
    </source>
</evidence>
<proteinExistence type="predicted"/>
<evidence type="ECO:0000313" key="1">
    <source>
        <dbReference type="EMBL" id="KYO25022.1"/>
    </source>
</evidence>
<keyword evidence="2" id="KW-1185">Reference proteome</keyword>
<organism evidence="1 2">
    <name type="scientific">Alligator mississippiensis</name>
    <name type="common">American alligator</name>
    <dbReference type="NCBI Taxonomy" id="8496"/>
    <lineage>
        <taxon>Eukaryota</taxon>
        <taxon>Metazoa</taxon>
        <taxon>Chordata</taxon>
        <taxon>Craniata</taxon>
        <taxon>Vertebrata</taxon>
        <taxon>Euteleostomi</taxon>
        <taxon>Archelosauria</taxon>
        <taxon>Archosauria</taxon>
        <taxon>Crocodylia</taxon>
        <taxon>Alligatoridae</taxon>
        <taxon>Alligatorinae</taxon>
        <taxon>Alligator</taxon>
    </lineage>
</organism>
<reference evidence="1 2" key="1">
    <citation type="journal article" date="2012" name="Genome Biol.">
        <title>Sequencing three crocodilian genomes to illuminate the evolution of archosaurs and amniotes.</title>
        <authorList>
            <person name="St John J.A."/>
            <person name="Braun E.L."/>
            <person name="Isberg S.R."/>
            <person name="Miles L.G."/>
            <person name="Chong A.Y."/>
            <person name="Gongora J."/>
            <person name="Dalzell P."/>
            <person name="Moran C."/>
            <person name="Bed'hom B."/>
            <person name="Abzhanov A."/>
            <person name="Burgess S.C."/>
            <person name="Cooksey A.M."/>
            <person name="Castoe T.A."/>
            <person name="Crawford N.G."/>
            <person name="Densmore L.D."/>
            <person name="Drew J.C."/>
            <person name="Edwards S.V."/>
            <person name="Faircloth B.C."/>
            <person name="Fujita M.K."/>
            <person name="Greenwold M.J."/>
            <person name="Hoffmann F.G."/>
            <person name="Howard J.M."/>
            <person name="Iguchi T."/>
            <person name="Janes D.E."/>
            <person name="Khan S.Y."/>
            <person name="Kohno S."/>
            <person name="de Koning A.J."/>
            <person name="Lance S.L."/>
            <person name="McCarthy F.M."/>
            <person name="McCormack J.E."/>
            <person name="Merchant M.E."/>
            <person name="Peterson D.G."/>
            <person name="Pollock D.D."/>
            <person name="Pourmand N."/>
            <person name="Raney B.J."/>
            <person name="Roessler K.A."/>
            <person name="Sanford J.R."/>
            <person name="Sawyer R.H."/>
            <person name="Schmidt C.J."/>
            <person name="Triplett E.W."/>
            <person name="Tuberville T.D."/>
            <person name="Venegas-Anaya M."/>
            <person name="Howard J.T."/>
            <person name="Jarvis E.D."/>
            <person name="Guillette L.J.Jr."/>
            <person name="Glenn T.C."/>
            <person name="Green R.E."/>
            <person name="Ray D.A."/>
        </authorList>
    </citation>
    <scope>NUCLEOTIDE SEQUENCE [LARGE SCALE GENOMIC DNA]</scope>
    <source>
        <strain evidence="1">KSC_2009_1</strain>
    </source>
</reference>